<organism evidence="3">
    <name type="scientific">Thelazia callipaeda</name>
    <name type="common">Oriental eyeworm</name>
    <name type="synonym">Parasitic nematode</name>
    <dbReference type="NCBI Taxonomy" id="103827"/>
    <lineage>
        <taxon>Eukaryota</taxon>
        <taxon>Metazoa</taxon>
        <taxon>Ecdysozoa</taxon>
        <taxon>Nematoda</taxon>
        <taxon>Chromadorea</taxon>
        <taxon>Rhabditida</taxon>
        <taxon>Spirurina</taxon>
        <taxon>Spiruromorpha</taxon>
        <taxon>Thelazioidea</taxon>
        <taxon>Thelaziidae</taxon>
        <taxon>Thelazia</taxon>
    </lineage>
</organism>
<dbReference type="OMA" id="FIDFHLA"/>
<sequence>MNITAVTTKHLLILCCYGGTPFVDFHAGSNLKGKYQSMHSVDPTDWIAIDTAGSELNLSSVIIALPTLYIPSEIKLNACDLFNLTFTDTEDEALFENSKGEIKCR</sequence>
<gene>
    <name evidence="1" type="ORF">TCLT_LOCUS8592</name>
</gene>
<dbReference type="AlphaFoldDB" id="A0A0N5D6E4"/>
<reference evidence="1 2" key="2">
    <citation type="submission" date="2018-11" db="EMBL/GenBank/DDBJ databases">
        <authorList>
            <consortium name="Pathogen Informatics"/>
        </authorList>
    </citation>
    <scope>NUCLEOTIDE SEQUENCE [LARGE SCALE GENOMIC DNA]</scope>
</reference>
<dbReference type="STRING" id="103827.A0A0N5D6E4"/>
<evidence type="ECO:0000313" key="3">
    <source>
        <dbReference type="WBParaSite" id="TCLT_0000860301-mRNA-1"/>
    </source>
</evidence>
<protein>
    <submittedName>
        <fullName evidence="3">DOC domain-containing protein</fullName>
    </submittedName>
</protein>
<name>A0A0N5D6E4_THECL</name>
<reference evidence="3" key="1">
    <citation type="submission" date="2017-02" db="UniProtKB">
        <authorList>
            <consortium name="WormBaseParasite"/>
        </authorList>
    </citation>
    <scope>IDENTIFICATION</scope>
</reference>
<dbReference type="Proteomes" id="UP000276776">
    <property type="component" value="Unassembled WGS sequence"/>
</dbReference>
<evidence type="ECO:0000313" key="1">
    <source>
        <dbReference type="EMBL" id="VDN06166.1"/>
    </source>
</evidence>
<evidence type="ECO:0000313" key="2">
    <source>
        <dbReference type="Proteomes" id="UP000276776"/>
    </source>
</evidence>
<dbReference type="EMBL" id="UYYF01004655">
    <property type="protein sequence ID" value="VDN06166.1"/>
    <property type="molecule type" value="Genomic_DNA"/>
</dbReference>
<dbReference type="OrthoDB" id="5824711at2759"/>
<accession>A0A0N5D6E4</accession>
<dbReference type="WBParaSite" id="TCLT_0000860301-mRNA-1">
    <property type="protein sequence ID" value="TCLT_0000860301-mRNA-1"/>
    <property type="gene ID" value="TCLT_0000860301"/>
</dbReference>
<keyword evidence="2" id="KW-1185">Reference proteome</keyword>
<proteinExistence type="predicted"/>